<gene>
    <name evidence="1" type="ORF">K0625_18650</name>
</gene>
<reference evidence="1 2" key="1">
    <citation type="submission" date="2021-07" db="EMBL/GenBank/DDBJ databases">
        <title>Shewanella sp. nov, isolated from SCS.</title>
        <authorList>
            <person name="Cao W.R."/>
        </authorList>
    </citation>
    <scope>NUCLEOTIDE SEQUENCE [LARGE SCALE GENOMIC DNA]</scope>
    <source>
        <strain evidence="1 2">NR704-98</strain>
    </source>
</reference>
<dbReference type="RefSeq" id="WP_220111067.1">
    <property type="nucleotide sequence ID" value="NZ_JAHZST010000016.1"/>
</dbReference>
<dbReference type="Proteomes" id="UP001195963">
    <property type="component" value="Unassembled WGS sequence"/>
</dbReference>
<proteinExistence type="predicted"/>
<sequence>MKFKLFSILLTLTIFFGVIIFSDHQQKPNFYKVDIKERAEIEKIYALINEQKYDLALPLIEMSLPKLLAKQSNDGSMIAWLYDMKAHVMASRYHFHYAIEAITQANQYKSDPRYRKLREEWLKKIDAMQEERQLRTSYISGRNAGLSQSLTNDVHIAYIYIDDNRSSKWSGKQRIKNQVSVDKVLEWYKQQASHYAIDELDFKVRYFVVNSPKGVGKEWLRDPTAFRQILNNLFKRLSFRGIGEFIEDIKGENKNSQVAIVFHSNYDGRSFAMSCPAGSRLYQCQYEYVMLTENMNNTRLGWALPQVQAHEVLHLFGAKDLYNIAKSKDYAVTDIMNYYSRDIKYATIDPISAWAIGWHKQPSTPFNIEK</sequence>
<evidence type="ECO:0000313" key="1">
    <source>
        <dbReference type="EMBL" id="MBW8185663.1"/>
    </source>
</evidence>
<name>A0ABS7E7L1_9GAMM</name>
<dbReference type="EMBL" id="JAHZST010000016">
    <property type="protein sequence ID" value="MBW8185663.1"/>
    <property type="molecule type" value="Genomic_DNA"/>
</dbReference>
<comment type="caution">
    <text evidence="1">The sequence shown here is derived from an EMBL/GenBank/DDBJ whole genome shotgun (WGS) entry which is preliminary data.</text>
</comment>
<accession>A0ABS7E7L1</accession>
<evidence type="ECO:0000313" key="2">
    <source>
        <dbReference type="Proteomes" id="UP001195963"/>
    </source>
</evidence>
<organism evidence="1 2">
    <name type="scientific">Shewanella nanhaiensis</name>
    <dbReference type="NCBI Taxonomy" id="2864872"/>
    <lineage>
        <taxon>Bacteria</taxon>
        <taxon>Pseudomonadati</taxon>
        <taxon>Pseudomonadota</taxon>
        <taxon>Gammaproteobacteria</taxon>
        <taxon>Alteromonadales</taxon>
        <taxon>Shewanellaceae</taxon>
        <taxon>Shewanella</taxon>
    </lineage>
</organism>
<protein>
    <submittedName>
        <fullName evidence="1">Uncharacterized protein</fullName>
    </submittedName>
</protein>
<keyword evidence="2" id="KW-1185">Reference proteome</keyword>